<dbReference type="GeneID" id="31930039"/>
<dbReference type="Gene3D" id="3.40.50.1390">
    <property type="entry name" value="Resolvase, N-terminal catalytic domain"/>
    <property type="match status" value="1"/>
</dbReference>
<dbReference type="GO" id="GO:0000150">
    <property type="term" value="F:DNA strand exchange activity"/>
    <property type="evidence" value="ECO:0007669"/>
    <property type="project" value="InterPro"/>
</dbReference>
<dbReference type="InterPro" id="IPR036162">
    <property type="entry name" value="Resolvase-like_N_sf"/>
</dbReference>
<dbReference type="PANTHER" id="PTHR30461:SF23">
    <property type="entry name" value="DNA RECOMBINASE-RELATED"/>
    <property type="match status" value="1"/>
</dbReference>
<name>A0AB72U823_9PROT</name>
<dbReference type="AlphaFoldDB" id="A0AB72U823"/>
<dbReference type="Proteomes" id="UP000007127">
    <property type="component" value="Chromosome"/>
</dbReference>
<evidence type="ECO:0000256" key="1">
    <source>
        <dbReference type="SAM" id="Coils"/>
    </source>
</evidence>
<dbReference type="Pfam" id="PF07508">
    <property type="entry name" value="Recombinase"/>
    <property type="match status" value="1"/>
</dbReference>
<protein>
    <submittedName>
        <fullName evidence="4">Resolvase domain protein</fullName>
    </submittedName>
</protein>
<keyword evidence="1" id="KW-0175">Coiled coil</keyword>
<dbReference type="SMART" id="SM00857">
    <property type="entry name" value="Resolvase"/>
    <property type="match status" value="1"/>
</dbReference>
<dbReference type="InterPro" id="IPR038109">
    <property type="entry name" value="DNA_bind_recomb_sf"/>
</dbReference>
<dbReference type="PANTHER" id="PTHR30461">
    <property type="entry name" value="DNA-INVERTASE FROM LAMBDOID PROPHAGE"/>
    <property type="match status" value="1"/>
</dbReference>
<dbReference type="GO" id="GO:0003677">
    <property type="term" value="F:DNA binding"/>
    <property type="evidence" value="ECO:0007669"/>
    <property type="project" value="InterPro"/>
</dbReference>
<evidence type="ECO:0000313" key="5">
    <source>
        <dbReference type="Proteomes" id="UP000007127"/>
    </source>
</evidence>
<feature type="coiled-coil region" evidence="1">
    <location>
        <begin position="394"/>
        <end position="428"/>
    </location>
</feature>
<feature type="domain" description="Recombinase" evidence="3">
    <location>
        <begin position="149"/>
        <end position="292"/>
    </location>
</feature>
<proteinExistence type="predicted"/>
<sequence length="541" mass="61602">MRAGIYARHSTDKQGTSSEDQIRRCQEFCRFKGYDVVQIYRDEALSGAHIENRPGINALLIGALNGQFDIVIAEDLSRISRDQADTANFFKKMIFLGVPVETVSEGLINELHIGFKSTLNALYLRDLADKTHRGVVAAVLRGGVPGGKLYGYDLVHALDESGEPIRGKRTINPQQAAIVREIFAAYDAGQKLKHICEDLNRRGIEAPNGGKWAPTTLVGSFVRQTGLLRQTLYNGTITFNKMQYRKHPETGRRVSIMRPESEWVTVPIPELAIVEENLFASVQRSLDQRSARQRERKLAPKVMTEEEKREISINRSREWRRSQVITGKRVNAVFGGKLYCGKHGEPIVATYARHYSCKSKGCPNRSLNYDQIIAMVIKAISTLDQDMIKAHFDNADMVKRRSKLEGEIKRLRKELEDIRTGLNKVIDALGPDARSHEIRAFFDDKSEQIHRTKLDISQCERQLADTSLPKSIDRILARHNKLIAKLRVWSRDPEAVIPLRQIIDRLTLHATWDEIEERWDRKCEVTFDFAAIIAADKRHSQ</sequence>
<accession>A0AB72U823</accession>
<feature type="domain" description="Resolvase/invertase-type recombinase catalytic" evidence="2">
    <location>
        <begin position="2"/>
        <end position="142"/>
    </location>
</feature>
<dbReference type="KEGG" id="txi:TH3_00805"/>
<dbReference type="InterPro" id="IPR006119">
    <property type="entry name" value="Resolv_N"/>
</dbReference>
<dbReference type="PROSITE" id="PS51736">
    <property type="entry name" value="RECOMBINASES_3"/>
    <property type="match status" value="1"/>
</dbReference>
<dbReference type="CDD" id="cd00338">
    <property type="entry name" value="Ser_Recombinase"/>
    <property type="match status" value="1"/>
</dbReference>
<evidence type="ECO:0000259" key="3">
    <source>
        <dbReference type="PROSITE" id="PS51737"/>
    </source>
</evidence>
<evidence type="ECO:0000313" key="4">
    <source>
        <dbReference type="EMBL" id="AJD50287.1"/>
    </source>
</evidence>
<evidence type="ECO:0000259" key="2">
    <source>
        <dbReference type="PROSITE" id="PS51736"/>
    </source>
</evidence>
<dbReference type="InterPro" id="IPR011109">
    <property type="entry name" value="DNA_bind_recombinase_dom"/>
</dbReference>
<reference evidence="4 5" key="1">
    <citation type="journal article" date="2012" name="J. Bacteriol.">
        <title>Genome sequence of Thalassospira xiamenensis type strain M-5.</title>
        <authorList>
            <person name="Lai Q."/>
            <person name="Shao Z."/>
        </authorList>
    </citation>
    <scope>NUCLEOTIDE SEQUENCE [LARGE SCALE GENOMIC DNA]</scope>
    <source>
        <strain evidence="4 5">M-5</strain>
    </source>
</reference>
<dbReference type="RefSeq" id="WP_007092220.1">
    <property type="nucleotide sequence ID" value="NZ_CP004388.1"/>
</dbReference>
<dbReference type="EMBL" id="CP004388">
    <property type="protein sequence ID" value="AJD50287.1"/>
    <property type="molecule type" value="Genomic_DNA"/>
</dbReference>
<dbReference type="SUPFAM" id="SSF53041">
    <property type="entry name" value="Resolvase-like"/>
    <property type="match status" value="1"/>
</dbReference>
<dbReference type="InterPro" id="IPR050639">
    <property type="entry name" value="SSR_resolvase"/>
</dbReference>
<dbReference type="Pfam" id="PF00239">
    <property type="entry name" value="Resolvase"/>
    <property type="match status" value="1"/>
</dbReference>
<dbReference type="PROSITE" id="PS51737">
    <property type="entry name" value="RECOMBINASE_DNA_BIND"/>
    <property type="match status" value="1"/>
</dbReference>
<gene>
    <name evidence="4" type="ORF">TH3_00805</name>
</gene>
<dbReference type="Gene3D" id="3.90.1750.20">
    <property type="entry name" value="Putative Large Serine Recombinase, Chain B, Domain 2"/>
    <property type="match status" value="1"/>
</dbReference>
<organism evidence="4 5">
    <name type="scientific">Thalassospira xiamenensis M-5 = DSM 17429</name>
    <dbReference type="NCBI Taxonomy" id="1123366"/>
    <lineage>
        <taxon>Bacteria</taxon>
        <taxon>Pseudomonadati</taxon>
        <taxon>Pseudomonadota</taxon>
        <taxon>Alphaproteobacteria</taxon>
        <taxon>Rhodospirillales</taxon>
        <taxon>Thalassospiraceae</taxon>
        <taxon>Thalassospira</taxon>
    </lineage>
</organism>